<keyword evidence="2" id="KW-0732">Signal</keyword>
<accession>A0ABY8FU09</accession>
<evidence type="ECO:0008006" key="5">
    <source>
        <dbReference type="Google" id="ProtNLM"/>
    </source>
</evidence>
<dbReference type="EMBL" id="CP121106">
    <property type="protein sequence ID" value="WFL78465.1"/>
    <property type="molecule type" value="Genomic_DNA"/>
</dbReference>
<name>A0ABY8FU09_9SPHN</name>
<sequence>MKQRIPASLAMSLLALAACGPADNDPGPGGVTVGEARALDEAAEMIEQRRLPEEALPDTGADEAPKPPEVEAGDAPPDAG</sequence>
<dbReference type="Proteomes" id="UP001215827">
    <property type="component" value="Chromosome"/>
</dbReference>
<evidence type="ECO:0000256" key="1">
    <source>
        <dbReference type="SAM" id="MobiDB-lite"/>
    </source>
</evidence>
<dbReference type="RefSeq" id="WP_278017155.1">
    <property type="nucleotide sequence ID" value="NZ_CP121106.1"/>
</dbReference>
<protein>
    <recommendedName>
        <fullName evidence="5">Argininosuccinate lyase</fullName>
    </recommendedName>
</protein>
<proteinExistence type="predicted"/>
<gene>
    <name evidence="3" type="ORF">P7228_05205</name>
</gene>
<keyword evidence="4" id="KW-1185">Reference proteome</keyword>
<evidence type="ECO:0000313" key="4">
    <source>
        <dbReference type="Proteomes" id="UP001215827"/>
    </source>
</evidence>
<feature type="chain" id="PRO_5046408641" description="Argininosuccinate lyase" evidence="2">
    <location>
        <begin position="18"/>
        <end position="80"/>
    </location>
</feature>
<evidence type="ECO:0000313" key="3">
    <source>
        <dbReference type="EMBL" id="WFL78465.1"/>
    </source>
</evidence>
<organism evidence="3 4">
    <name type="scientific">Altererythrobacter arenosus</name>
    <dbReference type="NCBI Taxonomy" id="3032592"/>
    <lineage>
        <taxon>Bacteria</taxon>
        <taxon>Pseudomonadati</taxon>
        <taxon>Pseudomonadota</taxon>
        <taxon>Alphaproteobacteria</taxon>
        <taxon>Sphingomonadales</taxon>
        <taxon>Erythrobacteraceae</taxon>
        <taxon>Altererythrobacter</taxon>
    </lineage>
</organism>
<feature type="region of interest" description="Disordered" evidence="1">
    <location>
        <begin position="43"/>
        <end position="80"/>
    </location>
</feature>
<feature type="signal peptide" evidence="2">
    <location>
        <begin position="1"/>
        <end position="17"/>
    </location>
</feature>
<dbReference type="PROSITE" id="PS51257">
    <property type="entry name" value="PROKAR_LIPOPROTEIN"/>
    <property type="match status" value="1"/>
</dbReference>
<reference evidence="3 4" key="1">
    <citation type="submission" date="2023-03" db="EMBL/GenBank/DDBJ databases">
        <title>Altererythrobacter sp. CAU 1644 isolated from sand.</title>
        <authorList>
            <person name="Kim W."/>
        </authorList>
    </citation>
    <scope>NUCLEOTIDE SEQUENCE [LARGE SCALE GENOMIC DNA]</scope>
    <source>
        <strain evidence="3 4">CAU 1644</strain>
    </source>
</reference>
<evidence type="ECO:0000256" key="2">
    <source>
        <dbReference type="SAM" id="SignalP"/>
    </source>
</evidence>